<accession>A0AAW0HDX0</accession>
<evidence type="ECO:0000313" key="6">
    <source>
        <dbReference type="EMBL" id="KAK7800009.1"/>
    </source>
</evidence>
<organism evidence="6 7">
    <name type="scientific">Myodes glareolus</name>
    <name type="common">Bank vole</name>
    <name type="synonym">Clethrionomys glareolus</name>
    <dbReference type="NCBI Taxonomy" id="447135"/>
    <lineage>
        <taxon>Eukaryota</taxon>
        <taxon>Metazoa</taxon>
        <taxon>Chordata</taxon>
        <taxon>Craniata</taxon>
        <taxon>Vertebrata</taxon>
        <taxon>Euteleostomi</taxon>
        <taxon>Mammalia</taxon>
        <taxon>Eutheria</taxon>
        <taxon>Euarchontoglires</taxon>
        <taxon>Glires</taxon>
        <taxon>Rodentia</taxon>
        <taxon>Myomorpha</taxon>
        <taxon>Muroidea</taxon>
        <taxon>Cricetidae</taxon>
        <taxon>Arvicolinae</taxon>
        <taxon>Myodes</taxon>
    </lineage>
</organism>
<reference evidence="6 7" key="1">
    <citation type="journal article" date="2023" name="bioRxiv">
        <title>Conserved and derived expression patterns and positive selection on dental genes reveal complex evolutionary context of ever-growing rodent molars.</title>
        <authorList>
            <person name="Calamari Z.T."/>
            <person name="Song A."/>
            <person name="Cohen E."/>
            <person name="Akter M."/>
            <person name="Roy R.D."/>
            <person name="Hallikas O."/>
            <person name="Christensen M.M."/>
            <person name="Li P."/>
            <person name="Marangoni P."/>
            <person name="Jernvall J."/>
            <person name="Klein O.D."/>
        </authorList>
    </citation>
    <scope>NUCLEOTIDE SEQUENCE [LARGE SCALE GENOMIC DNA]</scope>
    <source>
        <strain evidence="6">V071</strain>
    </source>
</reference>
<dbReference type="Gene3D" id="1.20.920.50">
    <property type="match status" value="1"/>
</dbReference>
<name>A0AAW0HDX0_MYOGA</name>
<dbReference type="PRINTS" id="PR00827">
    <property type="entry name" value="FELALLERGEN"/>
</dbReference>
<evidence type="ECO:0000313" key="7">
    <source>
        <dbReference type="Proteomes" id="UP001488838"/>
    </source>
</evidence>
<dbReference type="PANTHER" id="PTHR21226">
    <property type="entry name" value="ABPA10-RELATED"/>
    <property type="match status" value="1"/>
</dbReference>
<sequence length="126" mass="13459">MGPRASWVGSQTSLALTSAVALGPDCGICPALKKELALFLGPSVPDYLDFVSQYKNDSATLEVAKTLKMCSDNKLTAEDKANAQSLLVTVWNPALDAQLQNLIESPLVPRTGGIVTTQLHVFKVIM</sequence>
<dbReference type="EMBL" id="JBBHLL010000578">
    <property type="protein sequence ID" value="KAK7800009.1"/>
    <property type="molecule type" value="Genomic_DNA"/>
</dbReference>
<dbReference type="GO" id="GO:0005496">
    <property type="term" value="F:steroid binding"/>
    <property type="evidence" value="ECO:0007669"/>
    <property type="project" value="TreeGrafter"/>
</dbReference>
<dbReference type="Pfam" id="PF01099">
    <property type="entry name" value="Uteroglobin"/>
    <property type="match status" value="1"/>
</dbReference>
<feature type="signal peptide" evidence="5">
    <location>
        <begin position="1"/>
        <end position="21"/>
    </location>
</feature>
<evidence type="ECO:0000256" key="4">
    <source>
        <dbReference type="ARBA" id="ARBA00022729"/>
    </source>
</evidence>
<dbReference type="Proteomes" id="UP001488838">
    <property type="component" value="Unassembled WGS sequence"/>
</dbReference>
<evidence type="ECO:0000256" key="3">
    <source>
        <dbReference type="ARBA" id="ARBA00022525"/>
    </source>
</evidence>
<dbReference type="AlphaFoldDB" id="A0AAW0HDX0"/>
<dbReference type="InterPro" id="IPR016126">
    <property type="entry name" value="Secretoglobin"/>
</dbReference>
<dbReference type="GO" id="GO:0005576">
    <property type="term" value="C:extracellular region"/>
    <property type="evidence" value="ECO:0007669"/>
    <property type="project" value="UniProtKB-SubCell"/>
</dbReference>
<keyword evidence="7" id="KW-1185">Reference proteome</keyword>
<proteinExistence type="inferred from homology"/>
<evidence type="ECO:0000256" key="5">
    <source>
        <dbReference type="SAM" id="SignalP"/>
    </source>
</evidence>
<keyword evidence="3" id="KW-0964">Secreted</keyword>
<dbReference type="PANTHER" id="PTHR21226:SF8">
    <property type="entry name" value="ABPA10-RELATED"/>
    <property type="match status" value="1"/>
</dbReference>
<feature type="chain" id="PRO_5043474638" evidence="5">
    <location>
        <begin position="22"/>
        <end position="126"/>
    </location>
</feature>
<protein>
    <submittedName>
        <fullName evidence="6">Uncharacterized protein</fullName>
    </submittedName>
</protein>
<dbReference type="InterPro" id="IPR053723">
    <property type="entry name" value="Secretoglobin_Domain_sf"/>
</dbReference>
<dbReference type="InterPro" id="IPR006178">
    <property type="entry name" value="CH1-like"/>
</dbReference>
<comment type="similarity">
    <text evidence="2">Belongs to the secretoglobin family.</text>
</comment>
<evidence type="ECO:0000256" key="1">
    <source>
        <dbReference type="ARBA" id="ARBA00004613"/>
    </source>
</evidence>
<gene>
    <name evidence="6" type="ORF">U0070_021997</name>
</gene>
<keyword evidence="4 5" id="KW-0732">Signal</keyword>
<evidence type="ECO:0000256" key="2">
    <source>
        <dbReference type="ARBA" id="ARBA00008650"/>
    </source>
</evidence>
<dbReference type="PROSITE" id="PS51311">
    <property type="entry name" value="SCGB"/>
    <property type="match status" value="1"/>
</dbReference>
<dbReference type="SUPFAM" id="SSF48201">
    <property type="entry name" value="Uteroglobin-like"/>
    <property type="match status" value="1"/>
</dbReference>
<comment type="caution">
    <text evidence="6">The sequence shown here is derived from an EMBL/GenBank/DDBJ whole genome shotgun (WGS) entry which is preliminary data.</text>
</comment>
<comment type="subcellular location">
    <subcellularLocation>
        <location evidence="1">Secreted</location>
    </subcellularLocation>
</comment>
<dbReference type="SMART" id="SM00096">
    <property type="entry name" value="UTG"/>
    <property type="match status" value="1"/>
</dbReference>
<dbReference type="InterPro" id="IPR035960">
    <property type="entry name" value="Secretoglobin_sf"/>
</dbReference>